<organism evidence="2 3">
    <name type="scientific">Stephania yunnanensis</name>
    <dbReference type="NCBI Taxonomy" id="152371"/>
    <lineage>
        <taxon>Eukaryota</taxon>
        <taxon>Viridiplantae</taxon>
        <taxon>Streptophyta</taxon>
        <taxon>Embryophyta</taxon>
        <taxon>Tracheophyta</taxon>
        <taxon>Spermatophyta</taxon>
        <taxon>Magnoliopsida</taxon>
        <taxon>Ranunculales</taxon>
        <taxon>Menispermaceae</taxon>
        <taxon>Menispermoideae</taxon>
        <taxon>Cissampelideae</taxon>
        <taxon>Stephania</taxon>
    </lineage>
</organism>
<evidence type="ECO:0000256" key="1">
    <source>
        <dbReference type="SAM" id="MobiDB-lite"/>
    </source>
</evidence>
<evidence type="ECO:0000313" key="2">
    <source>
        <dbReference type="EMBL" id="KAK9087487.1"/>
    </source>
</evidence>
<dbReference type="AlphaFoldDB" id="A0AAP0E9R5"/>
<proteinExistence type="predicted"/>
<gene>
    <name evidence="2" type="ORF">Syun_029881</name>
</gene>
<evidence type="ECO:0000313" key="3">
    <source>
        <dbReference type="Proteomes" id="UP001420932"/>
    </source>
</evidence>
<feature type="region of interest" description="Disordered" evidence="1">
    <location>
        <begin position="1"/>
        <end position="60"/>
    </location>
</feature>
<sequence length="121" mass="13583">MERFRHARSRHETSANRSPSVKREAALPPPPMHRCRRGKGLLVEPHPQNPPHLHSGRIPEKDVCGVPIEGILSKYYLMPQVVLGVPDHSLRLKSVIGPEWRSEPDEPALGRGQVDTVNIRA</sequence>
<reference evidence="2 3" key="1">
    <citation type="submission" date="2024-01" db="EMBL/GenBank/DDBJ databases">
        <title>Genome assemblies of Stephania.</title>
        <authorList>
            <person name="Yang L."/>
        </authorList>
    </citation>
    <scope>NUCLEOTIDE SEQUENCE [LARGE SCALE GENOMIC DNA]</scope>
    <source>
        <strain evidence="2">YNDBR</strain>
        <tissue evidence="2">Leaf</tissue>
    </source>
</reference>
<comment type="caution">
    <text evidence="2">The sequence shown here is derived from an EMBL/GenBank/DDBJ whole genome shotgun (WGS) entry which is preliminary data.</text>
</comment>
<name>A0AAP0E9R5_9MAGN</name>
<feature type="compositionally biased region" description="Basic and acidic residues" evidence="1">
    <location>
        <begin position="1"/>
        <end position="14"/>
    </location>
</feature>
<protein>
    <submittedName>
        <fullName evidence="2">Uncharacterized protein</fullName>
    </submittedName>
</protein>
<keyword evidence="3" id="KW-1185">Reference proteome</keyword>
<dbReference type="Proteomes" id="UP001420932">
    <property type="component" value="Unassembled WGS sequence"/>
</dbReference>
<accession>A0AAP0E9R5</accession>
<dbReference type="EMBL" id="JBBNAF010000013">
    <property type="protein sequence ID" value="KAK9087487.1"/>
    <property type="molecule type" value="Genomic_DNA"/>
</dbReference>